<gene>
    <name evidence="3" type="ORF">GGD88_000046</name>
</gene>
<keyword evidence="4" id="KW-1185">Reference proteome</keyword>
<dbReference type="GO" id="GO:0019202">
    <property type="term" value="F:amino acid kinase activity"/>
    <property type="evidence" value="ECO:0007669"/>
    <property type="project" value="TreeGrafter"/>
</dbReference>
<dbReference type="Proteomes" id="UP000555728">
    <property type="component" value="Unassembled WGS sequence"/>
</dbReference>
<dbReference type="AlphaFoldDB" id="A0A7W6WIV7"/>
<comment type="caution">
    <text evidence="3">The sequence shown here is derived from an EMBL/GenBank/DDBJ whole genome shotgun (WGS) entry which is preliminary data.</text>
</comment>
<keyword evidence="3" id="KW-0418">Kinase</keyword>
<dbReference type="InterPro" id="IPR002575">
    <property type="entry name" value="Aminoglycoside_PTrfase"/>
</dbReference>
<dbReference type="SUPFAM" id="SSF56112">
    <property type="entry name" value="Protein kinase-like (PK-like)"/>
    <property type="match status" value="1"/>
</dbReference>
<name>A0A7W6WIV7_9PROT</name>
<comment type="similarity">
    <text evidence="1">Belongs to the pseudomonas-type ThrB family.</text>
</comment>
<dbReference type="PANTHER" id="PTHR21064:SF6">
    <property type="entry name" value="AMINOGLYCOSIDE PHOSPHOTRANSFERASE DOMAIN-CONTAINING PROTEIN"/>
    <property type="match status" value="1"/>
</dbReference>
<dbReference type="InterPro" id="IPR011009">
    <property type="entry name" value="Kinase-like_dom_sf"/>
</dbReference>
<evidence type="ECO:0000259" key="2">
    <source>
        <dbReference type="Pfam" id="PF01636"/>
    </source>
</evidence>
<reference evidence="3 4" key="1">
    <citation type="submission" date="2020-08" db="EMBL/GenBank/DDBJ databases">
        <title>Genome sequencing of Purple Non-Sulfur Bacteria from various extreme environments.</title>
        <authorList>
            <person name="Mayer M."/>
        </authorList>
    </citation>
    <scope>NUCLEOTIDE SEQUENCE [LARGE SCALE GENOMIC DNA]</scope>
    <source>
        <strain evidence="3 4">JA135</strain>
    </source>
</reference>
<dbReference type="EMBL" id="JACIGI010000001">
    <property type="protein sequence ID" value="MBB4284340.1"/>
    <property type="molecule type" value="Genomic_DNA"/>
</dbReference>
<organism evidence="3 4">
    <name type="scientific">Roseospira goensis</name>
    <dbReference type="NCBI Taxonomy" id="391922"/>
    <lineage>
        <taxon>Bacteria</taxon>
        <taxon>Pseudomonadati</taxon>
        <taxon>Pseudomonadota</taxon>
        <taxon>Alphaproteobacteria</taxon>
        <taxon>Rhodospirillales</taxon>
        <taxon>Rhodospirillaceae</taxon>
        <taxon>Roseospira</taxon>
    </lineage>
</organism>
<accession>A0A7W6WIV7</accession>
<dbReference type="PANTHER" id="PTHR21064">
    <property type="entry name" value="AMINOGLYCOSIDE PHOSPHOTRANSFERASE DOMAIN-CONTAINING PROTEIN-RELATED"/>
    <property type="match status" value="1"/>
</dbReference>
<dbReference type="Gene3D" id="3.90.1200.10">
    <property type="match status" value="1"/>
</dbReference>
<proteinExistence type="inferred from homology"/>
<evidence type="ECO:0000256" key="1">
    <source>
        <dbReference type="ARBA" id="ARBA00038240"/>
    </source>
</evidence>
<sequence>MDDLSPPTPDVLVARLGDLAQAALPLWDLPPGCTTRLINLSENATFLVEAPDGGRTVLRVHRLGYHSRAAIQSELDWMAALYRDAGVITPQAIPGRDGALIQRMATPDLSQPRHMVLFHFIEGYEPSEDDDLIEPFERLGAVSARLHQHAMGWHRPPGFERLVWDDDSILGPNPLWGDWRRAVGMDAAAVALLERQAAVIRRRLARFGRARDRYTLIHADIRLANLLIVDDSTRVIDFDDSGFGWLLYDVATALSFFEHSPKVPDLVDAWLRGYRTVRALPADDEAEIPTFIMLRRMALLAWSGTHAETELAQSLGPAYTRGSCDLAEDYLRRFG</sequence>
<protein>
    <submittedName>
        <fullName evidence="3">Ser/Thr protein kinase RdoA (MazF antagonist)</fullName>
    </submittedName>
</protein>
<dbReference type="InterPro" id="IPR050249">
    <property type="entry name" value="Pseudomonas-type_ThrB"/>
</dbReference>
<evidence type="ECO:0000313" key="3">
    <source>
        <dbReference type="EMBL" id="MBB4284340.1"/>
    </source>
</evidence>
<dbReference type="RefSeq" id="WP_184430825.1">
    <property type="nucleotide sequence ID" value="NZ_JACIGI010000001.1"/>
</dbReference>
<evidence type="ECO:0000313" key="4">
    <source>
        <dbReference type="Proteomes" id="UP000555728"/>
    </source>
</evidence>
<keyword evidence="3" id="KW-0808">Transferase</keyword>
<feature type="domain" description="Aminoglycoside phosphotransferase" evidence="2">
    <location>
        <begin position="41"/>
        <end position="278"/>
    </location>
</feature>
<dbReference type="Pfam" id="PF01636">
    <property type="entry name" value="APH"/>
    <property type="match status" value="1"/>
</dbReference>